<name>A0ABT7VUC8_9GAMM</name>
<gene>
    <name evidence="4" type="ORF">QUF54_07410</name>
</gene>
<dbReference type="InterPro" id="IPR019734">
    <property type="entry name" value="TPR_rpt"/>
</dbReference>
<dbReference type="PANTHER" id="PTHR45641:SF19">
    <property type="entry name" value="NEPHROCYSTIN-3"/>
    <property type="match status" value="1"/>
</dbReference>
<protein>
    <submittedName>
        <fullName evidence="4">Tetratricopeptide repeat protein</fullName>
    </submittedName>
</protein>
<accession>A0ABT7VUC8</accession>
<organism evidence="4 5">
    <name type="scientific">Candidatus Marithioploca araucensis</name>
    <dbReference type="NCBI Taxonomy" id="70273"/>
    <lineage>
        <taxon>Bacteria</taxon>
        <taxon>Pseudomonadati</taxon>
        <taxon>Pseudomonadota</taxon>
        <taxon>Gammaproteobacteria</taxon>
        <taxon>Thiotrichales</taxon>
        <taxon>Thiotrichaceae</taxon>
        <taxon>Candidatus Marithioploca</taxon>
    </lineage>
</organism>
<dbReference type="SUPFAM" id="SSF48452">
    <property type="entry name" value="TPR-like"/>
    <property type="match status" value="2"/>
</dbReference>
<evidence type="ECO:0000313" key="4">
    <source>
        <dbReference type="EMBL" id="MDM8563164.1"/>
    </source>
</evidence>
<dbReference type="Pfam" id="PF13424">
    <property type="entry name" value="TPR_12"/>
    <property type="match status" value="1"/>
</dbReference>
<comment type="caution">
    <text evidence="4">The sequence shown here is derived from an EMBL/GenBank/DDBJ whole genome shotgun (WGS) entry which is preliminary data.</text>
</comment>
<feature type="repeat" description="TPR" evidence="3">
    <location>
        <begin position="205"/>
        <end position="238"/>
    </location>
</feature>
<keyword evidence="5" id="KW-1185">Reference proteome</keyword>
<evidence type="ECO:0000256" key="1">
    <source>
        <dbReference type="ARBA" id="ARBA00022737"/>
    </source>
</evidence>
<sequence length="448" mass="51307">NWAIDFAGYVNSFLNEFGIKSDLAKLTGRGKNAIKQVDENWFQSHSSQCEQLYKLNRHQEAQAAFENMLEQLEETPNYYRSVTLGWIGRCLAEQKQFESSADYFRQSLTELAQLEQSQKVRKEFGRMQTYLATVLKEMNDYSGAKGAYEAALNIMRETKDTRNEAAIQSQLGSLALLYGSPNEAEQRFRLALPLFKALNLPKSEADVWHKLGSLYQKHQQWQTATQAYLQAAQIREAQSDIVAAIETWYQLAQVNQAFGNLPETERWYRKVIEGSKSIRDWKKLSNGYRNVAELLLQTQPHRLGEALKFAEASLSIDKSLAPNESEIWKTYTLLAKIADLQNNSALAQNFRSLARQANVVNKQGELQQHQQLIDAVVQTMTKPELRTQLETMLQQRENKGWTKLVVAIRKILNGERNLDNLCDKECLDLTDAVIIQKILQDISTTFKV</sequence>
<dbReference type="Proteomes" id="UP001171945">
    <property type="component" value="Unassembled WGS sequence"/>
</dbReference>
<dbReference type="Gene3D" id="1.25.40.10">
    <property type="entry name" value="Tetratricopeptide repeat domain"/>
    <property type="match status" value="2"/>
</dbReference>
<feature type="non-terminal residue" evidence="4">
    <location>
        <position position="1"/>
    </location>
</feature>
<keyword evidence="1" id="KW-0677">Repeat</keyword>
<dbReference type="InterPro" id="IPR011990">
    <property type="entry name" value="TPR-like_helical_dom_sf"/>
</dbReference>
<dbReference type="EMBL" id="JAUCGM010000485">
    <property type="protein sequence ID" value="MDM8563164.1"/>
    <property type="molecule type" value="Genomic_DNA"/>
</dbReference>
<reference evidence="4" key="1">
    <citation type="submission" date="2023-06" db="EMBL/GenBank/DDBJ databases">
        <title>Uncultivated large filamentous bacteria from sulfidic sediments reveal new species and different genomic features in energy metabolism and defense.</title>
        <authorList>
            <person name="Fonseca A."/>
        </authorList>
    </citation>
    <scope>NUCLEOTIDE SEQUENCE</scope>
    <source>
        <strain evidence="4">HSG4</strain>
    </source>
</reference>
<evidence type="ECO:0000256" key="2">
    <source>
        <dbReference type="ARBA" id="ARBA00022803"/>
    </source>
</evidence>
<proteinExistence type="predicted"/>
<dbReference type="SMART" id="SM00028">
    <property type="entry name" value="TPR"/>
    <property type="match status" value="6"/>
</dbReference>
<dbReference type="PROSITE" id="PS50005">
    <property type="entry name" value="TPR"/>
    <property type="match status" value="1"/>
</dbReference>
<evidence type="ECO:0000313" key="5">
    <source>
        <dbReference type="Proteomes" id="UP001171945"/>
    </source>
</evidence>
<keyword evidence="2 3" id="KW-0802">TPR repeat</keyword>
<dbReference type="PANTHER" id="PTHR45641">
    <property type="entry name" value="TETRATRICOPEPTIDE REPEAT PROTEIN (AFU_ORTHOLOGUE AFUA_6G03870)"/>
    <property type="match status" value="1"/>
</dbReference>
<evidence type="ECO:0000256" key="3">
    <source>
        <dbReference type="PROSITE-ProRule" id="PRU00339"/>
    </source>
</evidence>